<reference evidence="2" key="1">
    <citation type="journal article" date="2022" name="Mol. Ecol. Resour.">
        <title>The genomes of chicory, endive, great burdock and yacon provide insights into Asteraceae palaeo-polyploidization history and plant inulin production.</title>
        <authorList>
            <person name="Fan W."/>
            <person name="Wang S."/>
            <person name="Wang H."/>
            <person name="Wang A."/>
            <person name="Jiang F."/>
            <person name="Liu H."/>
            <person name="Zhao H."/>
            <person name="Xu D."/>
            <person name="Zhang Y."/>
        </authorList>
    </citation>
    <scope>NUCLEOTIDE SEQUENCE [LARGE SCALE GENOMIC DNA]</scope>
    <source>
        <strain evidence="2">cv. Yunnan</strain>
    </source>
</reference>
<dbReference type="EMBL" id="CM042018">
    <property type="protein sequence ID" value="KAI3829091.1"/>
    <property type="molecule type" value="Genomic_DNA"/>
</dbReference>
<accession>A0ACB9KA38</accession>
<sequence>MANTPAPSLVVAWVAGASKEGQRNKVLLFDGGGQRGTEMETSQPEMRRKAVVNDDMDVEDDHANEQNSTKVDEHDQEQGVATDELDLDSINFMVDGSHIGINEVGSELMGNLKAPEDPTREEASPSLYAKGECKAL</sequence>
<evidence type="ECO:0000313" key="2">
    <source>
        <dbReference type="Proteomes" id="UP001056120"/>
    </source>
</evidence>
<proteinExistence type="predicted"/>
<evidence type="ECO:0000313" key="1">
    <source>
        <dbReference type="EMBL" id="KAI3829091.1"/>
    </source>
</evidence>
<reference evidence="1 2" key="2">
    <citation type="journal article" date="2022" name="Mol. Ecol. Resour.">
        <title>The genomes of chicory, endive, great burdock and yacon provide insights into Asteraceae paleo-polyploidization history and plant inulin production.</title>
        <authorList>
            <person name="Fan W."/>
            <person name="Wang S."/>
            <person name="Wang H."/>
            <person name="Wang A."/>
            <person name="Jiang F."/>
            <person name="Liu H."/>
            <person name="Zhao H."/>
            <person name="Xu D."/>
            <person name="Zhang Y."/>
        </authorList>
    </citation>
    <scope>NUCLEOTIDE SEQUENCE [LARGE SCALE GENOMIC DNA]</scope>
    <source>
        <strain evidence="2">cv. Yunnan</strain>
        <tissue evidence="1">Leaves</tissue>
    </source>
</reference>
<name>A0ACB9KA38_9ASTR</name>
<dbReference type="Proteomes" id="UP001056120">
    <property type="component" value="Linkage Group LG01"/>
</dbReference>
<keyword evidence="2" id="KW-1185">Reference proteome</keyword>
<gene>
    <name evidence="1" type="ORF">L1987_03205</name>
</gene>
<comment type="caution">
    <text evidence="1">The sequence shown here is derived from an EMBL/GenBank/DDBJ whole genome shotgun (WGS) entry which is preliminary data.</text>
</comment>
<organism evidence="1 2">
    <name type="scientific">Smallanthus sonchifolius</name>
    <dbReference type="NCBI Taxonomy" id="185202"/>
    <lineage>
        <taxon>Eukaryota</taxon>
        <taxon>Viridiplantae</taxon>
        <taxon>Streptophyta</taxon>
        <taxon>Embryophyta</taxon>
        <taxon>Tracheophyta</taxon>
        <taxon>Spermatophyta</taxon>
        <taxon>Magnoliopsida</taxon>
        <taxon>eudicotyledons</taxon>
        <taxon>Gunneridae</taxon>
        <taxon>Pentapetalae</taxon>
        <taxon>asterids</taxon>
        <taxon>campanulids</taxon>
        <taxon>Asterales</taxon>
        <taxon>Asteraceae</taxon>
        <taxon>Asteroideae</taxon>
        <taxon>Heliantheae alliance</taxon>
        <taxon>Millerieae</taxon>
        <taxon>Smallanthus</taxon>
    </lineage>
</organism>
<protein>
    <submittedName>
        <fullName evidence="1">Uncharacterized protein</fullName>
    </submittedName>
</protein>